<dbReference type="GO" id="GO:0043065">
    <property type="term" value="P:positive regulation of apoptotic process"/>
    <property type="evidence" value="ECO:0007669"/>
    <property type="project" value="TreeGrafter"/>
</dbReference>
<protein>
    <submittedName>
        <fullName evidence="6">Protein kinase domain-containing protein</fullName>
    </submittedName>
</protein>
<reference evidence="6" key="1">
    <citation type="submission" date="2016-06" db="UniProtKB">
        <authorList>
            <consortium name="WormBaseParasite"/>
        </authorList>
    </citation>
    <scope>IDENTIFICATION</scope>
</reference>
<keyword evidence="1" id="KW-0723">Serine/threonine-protein kinase</keyword>
<dbReference type="SUPFAM" id="SSF56112">
    <property type="entry name" value="Protein kinase-like (PK-like)"/>
    <property type="match status" value="1"/>
</dbReference>
<evidence type="ECO:0000256" key="4">
    <source>
        <dbReference type="ARBA" id="ARBA00022777"/>
    </source>
</evidence>
<dbReference type="PANTHER" id="PTHR24342:SF14">
    <property type="entry name" value="DEATH-ASSOCIATED PROTEIN KINASE DAPK-1"/>
    <property type="match status" value="1"/>
</dbReference>
<evidence type="ECO:0000313" key="6">
    <source>
        <dbReference type="WBParaSite" id="GPUH_0002644401-mRNA-1"/>
    </source>
</evidence>
<dbReference type="PANTHER" id="PTHR24342">
    <property type="entry name" value="SERINE/THREONINE-PROTEIN KINASE 17"/>
    <property type="match status" value="1"/>
</dbReference>
<evidence type="ECO:0000256" key="1">
    <source>
        <dbReference type="ARBA" id="ARBA00022527"/>
    </source>
</evidence>
<dbReference type="GO" id="GO:0004674">
    <property type="term" value="F:protein serine/threonine kinase activity"/>
    <property type="evidence" value="ECO:0007669"/>
    <property type="project" value="UniProtKB-KW"/>
</dbReference>
<name>A0A183EZM3_9BILA</name>
<dbReference type="InterPro" id="IPR011009">
    <property type="entry name" value="Kinase-like_dom_sf"/>
</dbReference>
<dbReference type="GO" id="GO:0005634">
    <property type="term" value="C:nucleus"/>
    <property type="evidence" value="ECO:0007669"/>
    <property type="project" value="TreeGrafter"/>
</dbReference>
<keyword evidence="2" id="KW-0808">Transferase</keyword>
<dbReference type="AlphaFoldDB" id="A0A183EZM3"/>
<proteinExistence type="predicted"/>
<sequence>LSGGSPFLGETREETFVNISAVNYHFSERYFEHVSPYAKDFIGRLFVRDQRKRATVDECLRHPWTRGLFSQEDFKQFVVYD</sequence>
<evidence type="ECO:0000256" key="5">
    <source>
        <dbReference type="ARBA" id="ARBA00022840"/>
    </source>
</evidence>
<evidence type="ECO:0000256" key="3">
    <source>
        <dbReference type="ARBA" id="ARBA00022741"/>
    </source>
</evidence>
<dbReference type="WBParaSite" id="GPUH_0002644401-mRNA-1">
    <property type="protein sequence ID" value="GPUH_0002644401-mRNA-1"/>
    <property type="gene ID" value="GPUH_0002644401"/>
</dbReference>
<dbReference type="GO" id="GO:0035556">
    <property type="term" value="P:intracellular signal transduction"/>
    <property type="evidence" value="ECO:0007669"/>
    <property type="project" value="TreeGrafter"/>
</dbReference>
<evidence type="ECO:0000256" key="2">
    <source>
        <dbReference type="ARBA" id="ARBA00022679"/>
    </source>
</evidence>
<accession>A0A183EZM3</accession>
<keyword evidence="4" id="KW-0418">Kinase</keyword>
<organism evidence="6">
    <name type="scientific">Gongylonema pulchrum</name>
    <dbReference type="NCBI Taxonomy" id="637853"/>
    <lineage>
        <taxon>Eukaryota</taxon>
        <taxon>Metazoa</taxon>
        <taxon>Ecdysozoa</taxon>
        <taxon>Nematoda</taxon>
        <taxon>Chromadorea</taxon>
        <taxon>Rhabditida</taxon>
        <taxon>Spirurina</taxon>
        <taxon>Spiruromorpha</taxon>
        <taxon>Spiruroidea</taxon>
        <taxon>Gongylonematidae</taxon>
        <taxon>Gongylonema</taxon>
    </lineage>
</organism>
<keyword evidence="3" id="KW-0547">Nucleotide-binding</keyword>
<dbReference type="Gene3D" id="1.10.510.10">
    <property type="entry name" value="Transferase(Phosphotransferase) domain 1"/>
    <property type="match status" value="1"/>
</dbReference>
<dbReference type="GO" id="GO:0005524">
    <property type="term" value="F:ATP binding"/>
    <property type="evidence" value="ECO:0007669"/>
    <property type="project" value="UniProtKB-KW"/>
</dbReference>
<keyword evidence="5" id="KW-0067">ATP-binding</keyword>